<feature type="region of interest" description="Disordered" evidence="1">
    <location>
        <begin position="220"/>
        <end position="242"/>
    </location>
</feature>
<accession>A0A7J0DQB6</accession>
<dbReference type="EMBL" id="BJWL01000339">
    <property type="protein sequence ID" value="GFS40062.1"/>
    <property type="molecule type" value="Genomic_DNA"/>
</dbReference>
<dbReference type="Proteomes" id="UP000585474">
    <property type="component" value="Unassembled WGS sequence"/>
</dbReference>
<sequence>MLLPSRDPDKAPRGQIRPLHLLARARWPSMKPPCKLGWKNKFFFISGDNWEFAHRQSRELGVPKVPRSWSTPGKRCNVPPVLTEVEQERFDRISGTLEQGQFYPIKDILRLKSFLRSFGLDFGRMASSAGDNVKQKPAGNAAHVAADEGSSSSSSEVWSNSWLPPELRSDEGRYEKAFLDGERRGESKGVTSVAKGVSLGRNVSKWSPATTVTFMYEQGRSSDLRGPKRRMKMGSLHTLTHT</sequence>
<protein>
    <submittedName>
        <fullName evidence="2">Uncharacterized protein</fullName>
    </submittedName>
</protein>
<feature type="region of interest" description="Disordered" evidence="1">
    <location>
        <begin position="129"/>
        <end position="162"/>
    </location>
</feature>
<evidence type="ECO:0000313" key="3">
    <source>
        <dbReference type="Proteomes" id="UP000585474"/>
    </source>
</evidence>
<gene>
    <name evidence="2" type="ORF">Acr_00g0066460</name>
</gene>
<proteinExistence type="predicted"/>
<organism evidence="2 3">
    <name type="scientific">Actinidia rufa</name>
    <dbReference type="NCBI Taxonomy" id="165716"/>
    <lineage>
        <taxon>Eukaryota</taxon>
        <taxon>Viridiplantae</taxon>
        <taxon>Streptophyta</taxon>
        <taxon>Embryophyta</taxon>
        <taxon>Tracheophyta</taxon>
        <taxon>Spermatophyta</taxon>
        <taxon>Magnoliopsida</taxon>
        <taxon>eudicotyledons</taxon>
        <taxon>Gunneridae</taxon>
        <taxon>Pentapetalae</taxon>
        <taxon>asterids</taxon>
        <taxon>Ericales</taxon>
        <taxon>Actinidiaceae</taxon>
        <taxon>Actinidia</taxon>
    </lineage>
</organism>
<reference evidence="3" key="1">
    <citation type="submission" date="2019-07" db="EMBL/GenBank/DDBJ databases">
        <title>De Novo Assembly of kiwifruit Actinidia rufa.</title>
        <authorList>
            <person name="Sugita-Konishi S."/>
            <person name="Sato K."/>
            <person name="Mori E."/>
            <person name="Abe Y."/>
            <person name="Kisaki G."/>
            <person name="Hamano K."/>
            <person name="Suezawa K."/>
            <person name="Otani M."/>
            <person name="Fukuda T."/>
            <person name="Manabe T."/>
            <person name="Gomi K."/>
            <person name="Tabuchi M."/>
            <person name="Akimitsu K."/>
            <person name="Kataoka I."/>
        </authorList>
    </citation>
    <scope>NUCLEOTIDE SEQUENCE [LARGE SCALE GENOMIC DNA]</scope>
    <source>
        <strain evidence="3">cv. Fuchu</strain>
    </source>
</reference>
<name>A0A7J0DQB6_9ERIC</name>
<dbReference type="AlphaFoldDB" id="A0A7J0DQB6"/>
<comment type="caution">
    <text evidence="2">The sequence shown here is derived from an EMBL/GenBank/DDBJ whole genome shotgun (WGS) entry which is preliminary data.</text>
</comment>
<feature type="compositionally biased region" description="Low complexity" evidence="1">
    <location>
        <begin position="150"/>
        <end position="161"/>
    </location>
</feature>
<evidence type="ECO:0000313" key="2">
    <source>
        <dbReference type="EMBL" id="GFS40062.1"/>
    </source>
</evidence>
<keyword evidence="3" id="KW-1185">Reference proteome</keyword>
<evidence type="ECO:0000256" key="1">
    <source>
        <dbReference type="SAM" id="MobiDB-lite"/>
    </source>
</evidence>